<dbReference type="PANTHER" id="PTHR46663">
    <property type="entry name" value="DIGUANYLATE CYCLASE DGCT-RELATED"/>
    <property type="match status" value="1"/>
</dbReference>
<dbReference type="SUPFAM" id="SSF55073">
    <property type="entry name" value="Nucleotide cyclase"/>
    <property type="match status" value="1"/>
</dbReference>
<evidence type="ECO:0000313" key="2">
    <source>
        <dbReference type="EMBL" id="MBD8011159.1"/>
    </source>
</evidence>
<dbReference type="SUPFAM" id="SSF55781">
    <property type="entry name" value="GAF domain-like"/>
    <property type="match status" value="1"/>
</dbReference>
<comment type="caution">
    <text evidence="2">The sequence shown here is derived from an EMBL/GenBank/DDBJ whole genome shotgun (WGS) entry which is preliminary data.</text>
</comment>
<name>A0ABR8W2A8_9MICO</name>
<dbReference type="NCBIfam" id="TIGR00254">
    <property type="entry name" value="GGDEF"/>
    <property type="match status" value="1"/>
</dbReference>
<dbReference type="PANTHER" id="PTHR46663:SF2">
    <property type="entry name" value="GGDEF DOMAIN-CONTAINING PROTEIN"/>
    <property type="match status" value="1"/>
</dbReference>
<gene>
    <name evidence="2" type="ORF">H9633_02455</name>
</gene>
<dbReference type="InterPro" id="IPR029787">
    <property type="entry name" value="Nucleotide_cyclase"/>
</dbReference>
<sequence>MSDATAESLDLLEHTPVAVFTLGVDGTILAHNAGMQVWLGEGGPDGGDGLRGRNIVEWLTAASRMLYETQVIPRLLERGRLREVMLEIRDGAGERRAALVNAELRHVDGRSVAYVAAVETTARAAFEKELVAARRETELAHRRLVLLQDATSALAVANGLDDLGETLVSAASRAMSTAWTAVRLVHTSGQAGAEVRRWGDHPPGVLLDARPAASAQQLVCRDVEQIALAAPQDAAALQASGIEALVTTPIVRTMGERTVVLGEIHCWFRRARSLEADELESLRALAAQAERVVDHLRLRDQLQHHALHDSLTGLPNRVLFEQRLQRILERTEHDGVPCAVLFLDLDGFKGINDRLGHGVGDEVLRIVADRLRRVCRVGDTVARLGGDEFLITASGMDDAETTRFAERVRSVVREPLDGPAAGSPLSASVGAVHWRADVGRVPPSAEDVVAAADAAMYRAKRAGKDGVQVDVLGG</sequence>
<keyword evidence="3" id="KW-1185">Reference proteome</keyword>
<dbReference type="SMART" id="SM00065">
    <property type="entry name" value="GAF"/>
    <property type="match status" value="1"/>
</dbReference>
<dbReference type="PROSITE" id="PS50887">
    <property type="entry name" value="GGDEF"/>
    <property type="match status" value="1"/>
</dbReference>
<dbReference type="InterPro" id="IPR043128">
    <property type="entry name" value="Rev_trsase/Diguanyl_cyclase"/>
</dbReference>
<protein>
    <submittedName>
        <fullName evidence="2">GGDEF domain-containing protein</fullName>
    </submittedName>
</protein>
<dbReference type="Gene3D" id="3.30.450.40">
    <property type="match status" value="1"/>
</dbReference>
<feature type="domain" description="GGDEF" evidence="1">
    <location>
        <begin position="336"/>
        <end position="472"/>
    </location>
</feature>
<dbReference type="InterPro" id="IPR035965">
    <property type="entry name" value="PAS-like_dom_sf"/>
</dbReference>
<dbReference type="SMART" id="SM00267">
    <property type="entry name" value="GGDEF"/>
    <property type="match status" value="1"/>
</dbReference>
<dbReference type="Gene3D" id="3.30.70.270">
    <property type="match status" value="1"/>
</dbReference>
<organism evidence="2 3">
    <name type="scientific">Microbacterium commune</name>
    <dbReference type="NCBI Taxonomy" id="2762219"/>
    <lineage>
        <taxon>Bacteria</taxon>
        <taxon>Bacillati</taxon>
        <taxon>Actinomycetota</taxon>
        <taxon>Actinomycetes</taxon>
        <taxon>Micrococcales</taxon>
        <taxon>Microbacteriaceae</taxon>
        <taxon>Microbacterium</taxon>
    </lineage>
</organism>
<evidence type="ECO:0000259" key="1">
    <source>
        <dbReference type="PROSITE" id="PS50887"/>
    </source>
</evidence>
<dbReference type="Proteomes" id="UP000611521">
    <property type="component" value="Unassembled WGS sequence"/>
</dbReference>
<dbReference type="InterPro" id="IPR029016">
    <property type="entry name" value="GAF-like_dom_sf"/>
</dbReference>
<dbReference type="EMBL" id="JACSPX010000001">
    <property type="protein sequence ID" value="MBD8011159.1"/>
    <property type="molecule type" value="Genomic_DNA"/>
</dbReference>
<dbReference type="InterPro" id="IPR000160">
    <property type="entry name" value="GGDEF_dom"/>
</dbReference>
<accession>A0ABR8W2A8</accession>
<evidence type="ECO:0000313" key="3">
    <source>
        <dbReference type="Proteomes" id="UP000611521"/>
    </source>
</evidence>
<dbReference type="Pfam" id="PF00990">
    <property type="entry name" value="GGDEF"/>
    <property type="match status" value="1"/>
</dbReference>
<dbReference type="SUPFAM" id="SSF55785">
    <property type="entry name" value="PYP-like sensor domain (PAS domain)"/>
    <property type="match status" value="1"/>
</dbReference>
<dbReference type="InterPro" id="IPR003018">
    <property type="entry name" value="GAF"/>
</dbReference>
<reference evidence="2 3" key="1">
    <citation type="submission" date="2020-08" db="EMBL/GenBank/DDBJ databases">
        <title>A Genomic Blueprint of the Chicken Gut Microbiome.</title>
        <authorList>
            <person name="Gilroy R."/>
            <person name="Ravi A."/>
            <person name="Getino M."/>
            <person name="Pursley I."/>
            <person name="Horton D.L."/>
            <person name="Alikhan N.-F."/>
            <person name="Baker D."/>
            <person name="Gharbi K."/>
            <person name="Hall N."/>
            <person name="Watson M."/>
            <person name="Adriaenssens E.M."/>
            <person name="Foster-Nyarko E."/>
            <person name="Jarju S."/>
            <person name="Secka A."/>
            <person name="Antonio M."/>
            <person name="Oren A."/>
            <person name="Chaudhuri R."/>
            <person name="La Ragione R.M."/>
            <person name="Hildebrand F."/>
            <person name="Pallen M.J."/>
        </authorList>
    </citation>
    <scope>NUCLEOTIDE SEQUENCE [LARGE SCALE GENOMIC DNA]</scope>
    <source>
        <strain evidence="2 3">Re1</strain>
    </source>
</reference>
<dbReference type="CDD" id="cd01949">
    <property type="entry name" value="GGDEF"/>
    <property type="match status" value="1"/>
</dbReference>
<dbReference type="InterPro" id="IPR052163">
    <property type="entry name" value="DGC-Regulatory_Protein"/>
</dbReference>
<proteinExistence type="predicted"/>
<dbReference type="RefSeq" id="WP_191711964.1">
    <property type="nucleotide sequence ID" value="NZ_JACSPX010000001.1"/>
</dbReference>